<dbReference type="Proteomes" id="UP000279600">
    <property type="component" value="Chromosome"/>
</dbReference>
<name>A0A3S9MYS4_9FLAO</name>
<feature type="transmembrane region" description="Helical" evidence="1">
    <location>
        <begin position="161"/>
        <end position="184"/>
    </location>
</feature>
<sequence length="234" mass="27971">MKTLNEQQIDELYIFTRQHFVEHFDLQTELVDHMAHGIEAQWARNEQLTFEQARDLEFKKFGVFGFMEVVEKRQAALGKKYMRIIWTHFKQYMRLPRVLGFIAIILGFYYLLAINHEYTHEIIMSLLGIFVVTYIGLLFYQKRQLKKSQQQTGKKWLFKEIIFTNGAGWGFFVIPTHLFNVFIIGGHDGYSNWVLFIFSIVLCSMVLMFYIMCFEITTRADEYLEETYPEYKLV</sequence>
<feature type="transmembrane region" description="Helical" evidence="1">
    <location>
        <begin position="122"/>
        <end position="140"/>
    </location>
</feature>
<feature type="transmembrane region" description="Helical" evidence="1">
    <location>
        <begin position="190"/>
        <end position="211"/>
    </location>
</feature>
<proteinExistence type="predicted"/>
<dbReference type="OrthoDB" id="662673at2"/>
<dbReference type="EMBL" id="CP034549">
    <property type="protein sequence ID" value="AZQ44308.1"/>
    <property type="molecule type" value="Genomic_DNA"/>
</dbReference>
<evidence type="ECO:0000313" key="2">
    <source>
        <dbReference type="EMBL" id="AZQ44308.1"/>
    </source>
</evidence>
<protein>
    <submittedName>
        <fullName evidence="2">Uncharacterized protein</fullName>
    </submittedName>
</protein>
<keyword evidence="1" id="KW-1133">Transmembrane helix</keyword>
<dbReference type="KEGG" id="noj:EJ995_08690"/>
<organism evidence="2 3">
    <name type="scientific">Nonlabens ponticola</name>
    <dbReference type="NCBI Taxonomy" id="2496866"/>
    <lineage>
        <taxon>Bacteria</taxon>
        <taxon>Pseudomonadati</taxon>
        <taxon>Bacteroidota</taxon>
        <taxon>Flavobacteriia</taxon>
        <taxon>Flavobacteriales</taxon>
        <taxon>Flavobacteriaceae</taxon>
        <taxon>Nonlabens</taxon>
    </lineage>
</organism>
<dbReference type="RefSeq" id="WP_126447618.1">
    <property type="nucleotide sequence ID" value="NZ_CP034549.1"/>
</dbReference>
<gene>
    <name evidence="2" type="ORF">EJ995_08690</name>
</gene>
<evidence type="ECO:0000313" key="3">
    <source>
        <dbReference type="Proteomes" id="UP000279600"/>
    </source>
</evidence>
<keyword evidence="3" id="KW-1185">Reference proteome</keyword>
<evidence type="ECO:0000256" key="1">
    <source>
        <dbReference type="SAM" id="Phobius"/>
    </source>
</evidence>
<reference evidence="2 3" key="1">
    <citation type="submission" date="2018-12" db="EMBL/GenBank/DDBJ databases">
        <title>Complete genome of Nonlabens sp. MJ115.</title>
        <authorList>
            <person name="Choi H.S."/>
            <person name="Jung J."/>
        </authorList>
    </citation>
    <scope>NUCLEOTIDE SEQUENCE [LARGE SCALE GENOMIC DNA]</scope>
    <source>
        <strain evidence="2 3">MJ115</strain>
    </source>
</reference>
<keyword evidence="1" id="KW-0812">Transmembrane</keyword>
<dbReference type="AlphaFoldDB" id="A0A3S9MYS4"/>
<keyword evidence="1" id="KW-0472">Membrane</keyword>
<accession>A0A3S9MYS4</accession>
<feature type="transmembrane region" description="Helical" evidence="1">
    <location>
        <begin position="98"/>
        <end position="116"/>
    </location>
</feature>